<accession>A0A7W9CJ76</accession>
<sequence>MIDPFVPSKTGQTDAYPVQCRACGDKTELVLRWNTVGEVRKAWDGVGKARVNLRQPRMSTGQCGQCGSNDLAIGAVRIA</sequence>
<evidence type="ECO:0000313" key="2">
    <source>
        <dbReference type="Proteomes" id="UP000545037"/>
    </source>
</evidence>
<protein>
    <submittedName>
        <fullName evidence="1">Uncharacterized protein</fullName>
    </submittedName>
</protein>
<proteinExistence type="predicted"/>
<organism evidence="1 2">
    <name type="scientific">Brevundimonas variabilis</name>
    <dbReference type="NCBI Taxonomy" id="74312"/>
    <lineage>
        <taxon>Bacteria</taxon>
        <taxon>Pseudomonadati</taxon>
        <taxon>Pseudomonadota</taxon>
        <taxon>Alphaproteobacteria</taxon>
        <taxon>Caulobacterales</taxon>
        <taxon>Caulobacteraceae</taxon>
        <taxon>Brevundimonas</taxon>
    </lineage>
</organism>
<gene>
    <name evidence="1" type="ORF">GGR13_002297</name>
</gene>
<evidence type="ECO:0000313" key="1">
    <source>
        <dbReference type="EMBL" id="MBB5746690.1"/>
    </source>
</evidence>
<keyword evidence="2" id="KW-1185">Reference proteome</keyword>
<comment type="caution">
    <text evidence="1">The sequence shown here is derived from an EMBL/GenBank/DDBJ whole genome shotgun (WGS) entry which is preliminary data.</text>
</comment>
<dbReference type="AlphaFoldDB" id="A0A7W9CJ76"/>
<dbReference type="RefSeq" id="WP_183213672.1">
    <property type="nucleotide sequence ID" value="NZ_JACHOR010000004.1"/>
</dbReference>
<dbReference type="EMBL" id="JACHOR010000004">
    <property type="protein sequence ID" value="MBB5746690.1"/>
    <property type="molecule type" value="Genomic_DNA"/>
</dbReference>
<name>A0A7W9CJ76_9CAUL</name>
<dbReference type="Proteomes" id="UP000545037">
    <property type="component" value="Unassembled WGS sequence"/>
</dbReference>
<reference evidence="1 2" key="1">
    <citation type="submission" date="2020-08" db="EMBL/GenBank/DDBJ databases">
        <title>Genomic Encyclopedia of Type Strains, Phase IV (KMG-IV): sequencing the most valuable type-strain genomes for metagenomic binning, comparative biology and taxonomic classification.</title>
        <authorList>
            <person name="Goeker M."/>
        </authorList>
    </citation>
    <scope>NUCLEOTIDE SEQUENCE [LARGE SCALE GENOMIC DNA]</scope>
    <source>
        <strain evidence="1 2">DSM 4737</strain>
    </source>
</reference>